<evidence type="ECO:0000256" key="4">
    <source>
        <dbReference type="ARBA" id="ARBA00022833"/>
    </source>
</evidence>
<dbReference type="EMBL" id="CP038013">
    <property type="protein sequence ID" value="QBQ08153.1"/>
    <property type="molecule type" value="Genomic_DNA"/>
</dbReference>
<evidence type="ECO:0000256" key="1">
    <source>
        <dbReference type="ARBA" id="ARBA00022670"/>
    </source>
</evidence>
<accession>A0A4P7AK64</accession>
<keyword evidence="3 6" id="KW-0378">Hydrolase</keyword>
<evidence type="ECO:0000256" key="2">
    <source>
        <dbReference type="ARBA" id="ARBA00022723"/>
    </source>
</evidence>
<dbReference type="Pfam" id="PF01432">
    <property type="entry name" value="Peptidase_M3"/>
    <property type="match status" value="1"/>
</dbReference>
<dbReference type="InterPro" id="IPR004438">
    <property type="entry name" value="Peptidase_M3B"/>
</dbReference>
<feature type="domain" description="Peptidase M3A/M3B catalytic" evidence="7">
    <location>
        <begin position="204"/>
        <end position="574"/>
    </location>
</feature>
<dbReference type="InterPro" id="IPR001567">
    <property type="entry name" value="Pept_M3A_M3B_dom"/>
</dbReference>
<dbReference type="GO" id="GO:0004222">
    <property type="term" value="F:metalloendopeptidase activity"/>
    <property type="evidence" value="ECO:0007669"/>
    <property type="project" value="UniProtKB-UniRule"/>
</dbReference>
<reference evidence="9 10" key="1">
    <citation type="submission" date="2019-03" db="EMBL/GenBank/DDBJ databases">
        <title>Complete genome sequence of Spiroplasma gladiatoris TG-1 (DSM 22552).</title>
        <authorList>
            <person name="Lin Y.-C."/>
            <person name="Chou L."/>
            <person name="Kuo C.-H."/>
        </authorList>
    </citation>
    <scope>NUCLEOTIDE SEQUENCE [LARGE SCALE GENOMIC DNA]</scope>
    <source>
        <strain evidence="9 10">TG-1</strain>
    </source>
</reference>
<comment type="similarity">
    <text evidence="6">Belongs to the peptidase M3B family.</text>
</comment>
<feature type="domain" description="Oligopeptidase F N-terminal" evidence="8">
    <location>
        <begin position="108"/>
        <end position="173"/>
    </location>
</feature>
<gene>
    <name evidence="9" type="primary">pepF</name>
    <name evidence="9" type="ORF">SGLAD_v1c09540</name>
</gene>
<name>A0A4P7AK64_9MOLU</name>
<keyword evidence="2 6" id="KW-0479">Metal-binding</keyword>
<dbReference type="AlphaFoldDB" id="A0A4P7AK64"/>
<keyword evidence="4 6" id="KW-0862">Zinc</keyword>
<keyword evidence="1 6" id="KW-0645">Protease</keyword>
<evidence type="ECO:0000256" key="6">
    <source>
        <dbReference type="RuleBase" id="RU368091"/>
    </source>
</evidence>
<dbReference type="OrthoDB" id="9766487at2"/>
<comment type="cofactor">
    <cofactor evidence="6">
        <name>Zn(2+)</name>
        <dbReference type="ChEBI" id="CHEBI:29105"/>
    </cofactor>
    <text evidence="6">Binds 1 zinc ion.</text>
</comment>
<evidence type="ECO:0000259" key="8">
    <source>
        <dbReference type="Pfam" id="PF08439"/>
    </source>
</evidence>
<evidence type="ECO:0000313" key="9">
    <source>
        <dbReference type="EMBL" id="QBQ08153.1"/>
    </source>
</evidence>
<evidence type="ECO:0000259" key="7">
    <source>
        <dbReference type="Pfam" id="PF01432"/>
    </source>
</evidence>
<dbReference type="NCBIfam" id="TIGR00181">
    <property type="entry name" value="pepF"/>
    <property type="match status" value="1"/>
</dbReference>
<dbReference type="Gene3D" id="1.20.140.70">
    <property type="entry name" value="Oligopeptidase f, N-terminal domain"/>
    <property type="match status" value="1"/>
</dbReference>
<dbReference type="KEGG" id="sgq:SGLAD_v1c09540"/>
<evidence type="ECO:0000256" key="3">
    <source>
        <dbReference type="ARBA" id="ARBA00022801"/>
    </source>
</evidence>
<dbReference type="GO" id="GO:0046872">
    <property type="term" value="F:metal ion binding"/>
    <property type="evidence" value="ECO:0007669"/>
    <property type="project" value="UniProtKB-UniRule"/>
</dbReference>
<dbReference type="RefSeq" id="WP_134298249.1">
    <property type="nucleotide sequence ID" value="NZ_CP038013.1"/>
</dbReference>
<dbReference type="GO" id="GO:0006518">
    <property type="term" value="P:peptide metabolic process"/>
    <property type="evidence" value="ECO:0007669"/>
    <property type="project" value="TreeGrafter"/>
</dbReference>
<proteinExistence type="inferred from homology"/>
<organism evidence="9 10">
    <name type="scientific">Spiroplasma gladiatoris</name>
    <dbReference type="NCBI Taxonomy" id="2143"/>
    <lineage>
        <taxon>Bacteria</taxon>
        <taxon>Bacillati</taxon>
        <taxon>Mycoplasmatota</taxon>
        <taxon>Mollicutes</taxon>
        <taxon>Entomoplasmatales</taxon>
        <taxon>Spiroplasmataceae</taxon>
        <taxon>Spiroplasma</taxon>
    </lineage>
</organism>
<sequence length="591" mass="69656">MKRNEAKKDYKWDFSHLYRSKDEFLSDLEVFKKMFDELEELKGTLNIKENFLKYLTIDKKADYLIDRLSQYVHMYDVDQTNTELQELNSMFSNTYQESISKISFFSPEVLLIGKENILDFLKDSEFESQTYSFEKLFSKQKHILDEEQESILSKVSRSRNAIGELYDSLAYADNIEEKIILNGEEVVVDSTVFRKVMQDSDPLNDQELRKEIWEKRFCNYKSRKYSYAKIYEGILLKDVEDYKIRNYSSSLEMSLKKDNVPVSVYEKLLEVGKKHINVLKEYYLTLKDKYNLKIFNTTDRELTLTKEFKKVFSVEEGLKIVKESLNVLGEEYISYLQKATRPNAIDFYEDKSKRSGAYSSGSYGVDPIILMNWDDKLNSVSTLAHELGHSVHTYLACNYQPYPLGNYPLILAEVASTFNEHILFDYTYKNLKDDSEKVYLLQQRIFDLCSTFFRQIQFAQFEYDAHKLAEAGEPITADSLMNLFLKVENDYGYNIFDDKDRDAYQWPYIGHFFFSPFYVYKYAIDIVASFKLYDDFKKRGPESILKFLKAGGHKDPLEILKDSGVDFDKEETYLPLINEIEKLTKELKKLI</sequence>
<dbReference type="Proteomes" id="UP000294309">
    <property type="component" value="Chromosome"/>
</dbReference>
<dbReference type="InterPro" id="IPR013647">
    <property type="entry name" value="OligopepF_N_dom"/>
</dbReference>
<protein>
    <recommendedName>
        <fullName evidence="6">Oligopeptidase F</fullName>
        <ecNumber evidence="6">3.4.24.-</ecNumber>
    </recommendedName>
</protein>
<dbReference type="Pfam" id="PF08439">
    <property type="entry name" value="Peptidase_M3_N"/>
    <property type="match status" value="1"/>
</dbReference>
<evidence type="ECO:0000256" key="5">
    <source>
        <dbReference type="ARBA" id="ARBA00023049"/>
    </source>
</evidence>
<dbReference type="GO" id="GO:0006508">
    <property type="term" value="P:proteolysis"/>
    <property type="evidence" value="ECO:0007669"/>
    <property type="project" value="UniProtKB-KW"/>
</dbReference>
<dbReference type="CDD" id="cd09608">
    <property type="entry name" value="M3B_PepF"/>
    <property type="match status" value="1"/>
</dbReference>
<dbReference type="InterPro" id="IPR045090">
    <property type="entry name" value="Pept_M3A_M3B"/>
</dbReference>
<dbReference type="EC" id="3.4.24.-" evidence="6"/>
<dbReference type="PANTHER" id="PTHR11804">
    <property type="entry name" value="PROTEASE M3 THIMET OLIGOPEPTIDASE-RELATED"/>
    <property type="match status" value="1"/>
</dbReference>
<evidence type="ECO:0000313" key="10">
    <source>
        <dbReference type="Proteomes" id="UP000294309"/>
    </source>
</evidence>
<keyword evidence="5 6" id="KW-0482">Metalloprotease</keyword>
<dbReference type="PANTHER" id="PTHR11804:SF84">
    <property type="entry name" value="SACCHAROLYSIN"/>
    <property type="match status" value="1"/>
</dbReference>
<comment type="function">
    <text evidence="6">Has oligopeptidase activity and degrades a variety of small bioactive peptides.</text>
</comment>
<keyword evidence="10" id="KW-1185">Reference proteome</keyword>
<dbReference type="InterPro" id="IPR042088">
    <property type="entry name" value="OligoPept_F_C"/>
</dbReference>
<dbReference type="SUPFAM" id="SSF55486">
    <property type="entry name" value="Metalloproteases ('zincins'), catalytic domain"/>
    <property type="match status" value="1"/>
</dbReference>
<dbReference type="Gene3D" id="1.10.1370.20">
    <property type="entry name" value="Oligoendopeptidase f, C-terminal domain"/>
    <property type="match status" value="1"/>
</dbReference>